<dbReference type="AlphaFoldDB" id="A0A226DT10"/>
<feature type="compositionally biased region" description="Polar residues" evidence="1">
    <location>
        <begin position="161"/>
        <end position="171"/>
    </location>
</feature>
<feature type="compositionally biased region" description="Pro residues" evidence="1">
    <location>
        <begin position="216"/>
        <end position="235"/>
    </location>
</feature>
<evidence type="ECO:0000313" key="3">
    <source>
        <dbReference type="Proteomes" id="UP000198287"/>
    </source>
</evidence>
<gene>
    <name evidence="2" type="ORF">Fcan01_17375</name>
</gene>
<feature type="compositionally biased region" description="Low complexity" evidence="1">
    <location>
        <begin position="173"/>
        <end position="189"/>
    </location>
</feature>
<dbReference type="Proteomes" id="UP000198287">
    <property type="component" value="Unassembled WGS sequence"/>
</dbReference>
<keyword evidence="3" id="KW-1185">Reference proteome</keyword>
<protein>
    <submittedName>
        <fullName evidence="2">Uncharacterized protein</fullName>
    </submittedName>
</protein>
<reference evidence="2 3" key="1">
    <citation type="submission" date="2015-12" db="EMBL/GenBank/DDBJ databases">
        <title>The genome of Folsomia candida.</title>
        <authorList>
            <person name="Faddeeva A."/>
            <person name="Derks M.F."/>
            <person name="Anvar Y."/>
            <person name="Smit S."/>
            <person name="Van Straalen N."/>
            <person name="Roelofs D."/>
        </authorList>
    </citation>
    <scope>NUCLEOTIDE SEQUENCE [LARGE SCALE GENOMIC DNA]</scope>
    <source>
        <strain evidence="2 3">VU population</strain>
        <tissue evidence="2">Whole body</tissue>
    </source>
</reference>
<name>A0A226DT10_FOLCA</name>
<evidence type="ECO:0000313" key="2">
    <source>
        <dbReference type="EMBL" id="OXA47827.1"/>
    </source>
</evidence>
<feature type="region of interest" description="Disordered" evidence="1">
    <location>
        <begin position="161"/>
        <end position="239"/>
    </location>
</feature>
<accession>A0A226DT10</accession>
<evidence type="ECO:0000256" key="1">
    <source>
        <dbReference type="SAM" id="MobiDB-lite"/>
    </source>
</evidence>
<proteinExistence type="predicted"/>
<organism evidence="2 3">
    <name type="scientific">Folsomia candida</name>
    <name type="common">Springtail</name>
    <dbReference type="NCBI Taxonomy" id="158441"/>
    <lineage>
        <taxon>Eukaryota</taxon>
        <taxon>Metazoa</taxon>
        <taxon>Ecdysozoa</taxon>
        <taxon>Arthropoda</taxon>
        <taxon>Hexapoda</taxon>
        <taxon>Collembola</taxon>
        <taxon>Entomobryomorpha</taxon>
        <taxon>Isotomoidea</taxon>
        <taxon>Isotomidae</taxon>
        <taxon>Proisotominae</taxon>
        <taxon>Folsomia</taxon>
    </lineage>
</organism>
<dbReference type="EMBL" id="LNIX01000012">
    <property type="protein sequence ID" value="OXA47827.1"/>
    <property type="molecule type" value="Genomic_DNA"/>
</dbReference>
<sequence>MEIQDRPDYHENFIPPDFLAQFPTPLEQVRQQLGNGNNGNNFVQEGVGQNEFGQQVVNNFVQPNPGFGNNNGNNFVQPNAGQNSGQGFRVANGGNLNNLIQGVQGNNGGQNFGVSGGNNFVQPNPGQFSGQGFRPEGANGVNQDNNLVQSLPVKTERQNFAVSGNSETPPRQNFGEPGNENNNFVPGENQVPGFQQNSGEPDIYDFSNFKGADLPTLPPLHIPPKTPVGSPPPQQSPLGDYFQFRRQQQPVGSNSGSNFTLPGILNGVVGFLNRLNVGLTNLNKNILANNQA</sequence>
<comment type="caution">
    <text evidence="2">The sequence shown here is derived from an EMBL/GenBank/DDBJ whole genome shotgun (WGS) entry which is preliminary data.</text>
</comment>